<protein>
    <submittedName>
        <fullName evidence="9">Undecaprenyl-phosphate alpha-N-acetylglucosaminyl 1-phosphate transferase</fullName>
    </submittedName>
</protein>
<dbReference type="GO" id="GO:0046872">
    <property type="term" value="F:metal ion binding"/>
    <property type="evidence" value="ECO:0007669"/>
    <property type="project" value="UniProtKB-KW"/>
</dbReference>
<dbReference type="GO" id="GO:0016780">
    <property type="term" value="F:phosphotransferase activity, for other substituted phosphate groups"/>
    <property type="evidence" value="ECO:0007669"/>
    <property type="project" value="InterPro"/>
</dbReference>
<evidence type="ECO:0000256" key="5">
    <source>
        <dbReference type="ARBA" id="ARBA00022989"/>
    </source>
</evidence>
<feature type="transmembrane region" description="Helical" evidence="8">
    <location>
        <begin position="137"/>
        <end position="156"/>
    </location>
</feature>
<reference evidence="9 10" key="1">
    <citation type="submission" date="2019-07" db="EMBL/GenBank/DDBJ databases">
        <title>Whole genome shotgun sequence of Marinococcus halophilus NBRC 102359.</title>
        <authorList>
            <person name="Hosoyama A."/>
            <person name="Uohara A."/>
            <person name="Ohji S."/>
            <person name="Ichikawa N."/>
        </authorList>
    </citation>
    <scope>NUCLEOTIDE SEQUENCE [LARGE SCALE GENOMIC DNA]</scope>
    <source>
        <strain evidence="9 10">NBRC 102359</strain>
    </source>
</reference>
<dbReference type="InterPro" id="IPR000715">
    <property type="entry name" value="Glycosyl_transferase_4"/>
</dbReference>
<dbReference type="Proteomes" id="UP000321051">
    <property type="component" value="Unassembled WGS sequence"/>
</dbReference>
<keyword evidence="4 8" id="KW-0812">Transmembrane</keyword>
<feature type="transmembrane region" description="Helical" evidence="8">
    <location>
        <begin position="77"/>
        <end position="93"/>
    </location>
</feature>
<evidence type="ECO:0000256" key="1">
    <source>
        <dbReference type="ARBA" id="ARBA00004651"/>
    </source>
</evidence>
<evidence type="ECO:0000256" key="8">
    <source>
        <dbReference type="SAM" id="Phobius"/>
    </source>
</evidence>
<feature type="transmembrane region" description="Helical" evidence="8">
    <location>
        <begin position="317"/>
        <end position="343"/>
    </location>
</feature>
<keyword evidence="7" id="KW-0460">Magnesium</keyword>
<feature type="transmembrane region" description="Helical" evidence="8">
    <location>
        <begin position="12"/>
        <end position="33"/>
    </location>
</feature>
<evidence type="ECO:0000256" key="6">
    <source>
        <dbReference type="ARBA" id="ARBA00023136"/>
    </source>
</evidence>
<dbReference type="EMBL" id="BJUN01000012">
    <property type="protein sequence ID" value="GEK59304.1"/>
    <property type="molecule type" value="Genomic_DNA"/>
</dbReference>
<feature type="transmembrane region" description="Helical" evidence="8">
    <location>
        <begin position="218"/>
        <end position="236"/>
    </location>
</feature>
<keyword evidence="7" id="KW-0479">Metal-binding</keyword>
<feature type="transmembrane region" description="Helical" evidence="8">
    <location>
        <begin position="187"/>
        <end position="206"/>
    </location>
</feature>
<dbReference type="CDD" id="cd06853">
    <property type="entry name" value="GT_WecA_like"/>
    <property type="match status" value="1"/>
</dbReference>
<evidence type="ECO:0000313" key="9">
    <source>
        <dbReference type="EMBL" id="GEK59304.1"/>
    </source>
</evidence>
<dbReference type="GO" id="GO:0044038">
    <property type="term" value="P:cell wall macromolecule biosynthetic process"/>
    <property type="evidence" value="ECO:0007669"/>
    <property type="project" value="TreeGrafter"/>
</dbReference>
<dbReference type="GO" id="GO:0009103">
    <property type="term" value="P:lipopolysaccharide biosynthetic process"/>
    <property type="evidence" value="ECO:0007669"/>
    <property type="project" value="TreeGrafter"/>
</dbReference>
<feature type="binding site" evidence="7">
    <location>
        <position position="217"/>
    </location>
    <ligand>
        <name>Mg(2+)</name>
        <dbReference type="ChEBI" id="CHEBI:18420"/>
    </ligand>
</feature>
<feature type="transmembrane region" description="Helical" evidence="8">
    <location>
        <begin position="54"/>
        <end position="71"/>
    </location>
</feature>
<accession>A0A510Y7G8</accession>
<dbReference type="GO" id="GO:0005886">
    <property type="term" value="C:plasma membrane"/>
    <property type="evidence" value="ECO:0007669"/>
    <property type="project" value="UniProtKB-SubCell"/>
</dbReference>
<keyword evidence="10" id="KW-1185">Reference proteome</keyword>
<dbReference type="PANTHER" id="PTHR22926">
    <property type="entry name" value="PHOSPHO-N-ACETYLMURAMOYL-PENTAPEPTIDE-TRANSFERASE"/>
    <property type="match status" value="1"/>
</dbReference>
<evidence type="ECO:0000256" key="3">
    <source>
        <dbReference type="ARBA" id="ARBA00022679"/>
    </source>
</evidence>
<dbReference type="PROSITE" id="PS01348">
    <property type="entry name" value="MRAY_2"/>
    <property type="match status" value="1"/>
</dbReference>
<feature type="transmembrane region" description="Helical" evidence="8">
    <location>
        <begin position="105"/>
        <end position="125"/>
    </location>
</feature>
<feature type="binding site" evidence="7">
    <location>
        <position position="155"/>
    </location>
    <ligand>
        <name>Mg(2+)</name>
        <dbReference type="ChEBI" id="CHEBI:18420"/>
    </ligand>
</feature>
<sequence>MNDLMNLWEYAIAFVIAFTVALLTNPLIIRYAGKFGFVDKPEERKVHLKSMPRVGGLSIILGTIAGCIYLQVDSAYLPQIGIGAAMIIIMGLLDDRFTLNAKLKFLIQLIAAVVVVTSGLTIEFIEIPLIGRIEMGFLSSVMAVLWIIGVMNSINLIDGLDGLAGGVATIAISTILVMAIIDPLAHVAVISIAVVLIASTLAFLIFNFHPAKLFMGDTGSLFLGYSIAIISLMGFFKSVTLFSLIAPVLILAVPIFDTLFAIVRRFLNKQGIMSPDKGHLHHCLLAMGFSHRATVLIIYTIGIFFGASALLFSNVTLWNSVVIFVFLLLLIQLSAEVVGLIGAKRQPLLNMMRRCTGGSQEIKK</sequence>
<keyword evidence="6 8" id="KW-0472">Membrane</keyword>
<comment type="subcellular location">
    <subcellularLocation>
        <location evidence="1">Cell membrane</location>
        <topology evidence="1">Multi-pass membrane protein</topology>
    </subcellularLocation>
</comment>
<evidence type="ECO:0000256" key="2">
    <source>
        <dbReference type="ARBA" id="ARBA00022475"/>
    </source>
</evidence>
<dbReference type="PANTHER" id="PTHR22926:SF3">
    <property type="entry name" value="UNDECAPRENYL-PHOSPHATE ALPHA-N-ACETYLGLUCOSAMINYL 1-PHOSPHATE TRANSFERASE"/>
    <property type="match status" value="1"/>
</dbReference>
<evidence type="ECO:0000313" key="10">
    <source>
        <dbReference type="Proteomes" id="UP000321051"/>
    </source>
</evidence>
<feature type="transmembrane region" description="Helical" evidence="8">
    <location>
        <begin position="242"/>
        <end position="263"/>
    </location>
</feature>
<dbReference type="GO" id="GO:0071555">
    <property type="term" value="P:cell wall organization"/>
    <property type="evidence" value="ECO:0007669"/>
    <property type="project" value="TreeGrafter"/>
</dbReference>
<feature type="transmembrane region" description="Helical" evidence="8">
    <location>
        <begin position="284"/>
        <end position="311"/>
    </location>
</feature>
<comment type="cofactor">
    <cofactor evidence="7">
        <name>Mg(2+)</name>
        <dbReference type="ChEBI" id="CHEBI:18420"/>
    </cofactor>
</comment>
<feature type="transmembrane region" description="Helical" evidence="8">
    <location>
        <begin position="163"/>
        <end position="181"/>
    </location>
</feature>
<name>A0A510Y7G8_MARHA</name>
<comment type="caution">
    <text evidence="9">The sequence shown here is derived from an EMBL/GenBank/DDBJ whole genome shotgun (WGS) entry which is preliminary data.</text>
</comment>
<evidence type="ECO:0000256" key="7">
    <source>
        <dbReference type="PIRSR" id="PIRSR600715-1"/>
    </source>
</evidence>
<keyword evidence="5 8" id="KW-1133">Transmembrane helix</keyword>
<proteinExistence type="predicted"/>
<keyword evidence="3 9" id="KW-0808">Transferase</keyword>
<dbReference type="InterPro" id="IPR018480">
    <property type="entry name" value="PNAcMuramoyl-5peptid_Trfase_CS"/>
</dbReference>
<dbReference type="Pfam" id="PF00953">
    <property type="entry name" value="Glycos_transf_4"/>
    <property type="match status" value="1"/>
</dbReference>
<dbReference type="AlphaFoldDB" id="A0A510Y7G8"/>
<evidence type="ECO:0000256" key="4">
    <source>
        <dbReference type="ARBA" id="ARBA00022692"/>
    </source>
</evidence>
<gene>
    <name evidence="9" type="ORF">MHA01_22090</name>
</gene>
<keyword evidence="2" id="KW-1003">Cell membrane</keyword>
<organism evidence="9 10">
    <name type="scientific">Marinococcus halophilus</name>
    <dbReference type="NCBI Taxonomy" id="1371"/>
    <lineage>
        <taxon>Bacteria</taxon>
        <taxon>Bacillati</taxon>
        <taxon>Bacillota</taxon>
        <taxon>Bacilli</taxon>
        <taxon>Bacillales</taxon>
        <taxon>Bacillaceae</taxon>
        <taxon>Marinococcus</taxon>
    </lineage>
</organism>